<name>A0ABD0L798_9CAEN</name>
<organism evidence="1 2">
    <name type="scientific">Batillaria attramentaria</name>
    <dbReference type="NCBI Taxonomy" id="370345"/>
    <lineage>
        <taxon>Eukaryota</taxon>
        <taxon>Metazoa</taxon>
        <taxon>Spiralia</taxon>
        <taxon>Lophotrochozoa</taxon>
        <taxon>Mollusca</taxon>
        <taxon>Gastropoda</taxon>
        <taxon>Caenogastropoda</taxon>
        <taxon>Sorbeoconcha</taxon>
        <taxon>Cerithioidea</taxon>
        <taxon>Batillariidae</taxon>
        <taxon>Batillaria</taxon>
    </lineage>
</organism>
<dbReference type="Proteomes" id="UP001519460">
    <property type="component" value="Unassembled WGS sequence"/>
</dbReference>
<protein>
    <submittedName>
        <fullName evidence="1">Uncharacterized protein</fullName>
    </submittedName>
</protein>
<keyword evidence="2" id="KW-1185">Reference proteome</keyword>
<proteinExistence type="predicted"/>
<evidence type="ECO:0000313" key="2">
    <source>
        <dbReference type="Proteomes" id="UP001519460"/>
    </source>
</evidence>
<dbReference type="EMBL" id="JACVVK020000077">
    <property type="protein sequence ID" value="KAK7495153.1"/>
    <property type="molecule type" value="Genomic_DNA"/>
</dbReference>
<sequence>MLTRSSDDSYQPRPHSSTLSRVLIQHQRLSVVRDRLSDYIFSRTLCRRVIGVLMGPKEWSLGPRELSSGDKSDSGSALAAGSLVLQTVERTG</sequence>
<accession>A0ABD0L798</accession>
<comment type="caution">
    <text evidence="1">The sequence shown here is derived from an EMBL/GenBank/DDBJ whole genome shotgun (WGS) entry which is preliminary data.</text>
</comment>
<evidence type="ECO:0000313" key="1">
    <source>
        <dbReference type="EMBL" id="KAK7495153.1"/>
    </source>
</evidence>
<reference evidence="1 2" key="1">
    <citation type="journal article" date="2023" name="Sci. Data">
        <title>Genome assembly of the Korean intertidal mud-creeper Batillaria attramentaria.</title>
        <authorList>
            <person name="Patra A.K."/>
            <person name="Ho P.T."/>
            <person name="Jun S."/>
            <person name="Lee S.J."/>
            <person name="Kim Y."/>
            <person name="Won Y.J."/>
        </authorList>
    </citation>
    <scope>NUCLEOTIDE SEQUENCE [LARGE SCALE GENOMIC DNA]</scope>
    <source>
        <strain evidence="1">Wonlab-2016</strain>
    </source>
</reference>
<gene>
    <name evidence="1" type="ORF">BaRGS_00013563</name>
</gene>
<dbReference type="AlphaFoldDB" id="A0ABD0L798"/>